<dbReference type="PIRSF" id="PIRSF012509">
    <property type="entry name" value="CamS"/>
    <property type="match status" value="1"/>
</dbReference>
<dbReference type="Pfam" id="PF07537">
    <property type="entry name" value="CamS"/>
    <property type="match status" value="1"/>
</dbReference>
<dbReference type="PATRIC" id="fig|1423722.3.peg.1614"/>
<comment type="caution">
    <text evidence="1">The sequence shown here is derived from an EMBL/GenBank/DDBJ whole genome shotgun (WGS) entry which is preliminary data.</text>
</comment>
<sequence>MVIFLAGCGNLKNSDLSNNATTSTKKKSYQTTGSTAGEYSVLLRNGQYKISPISGITATNNSNDVDLKNLESGLMSLSLAEFSANKFVFQEGQELTRAQVSAWLNRYDKKSNKNGLNPVDNKKTDADTRNPIYLEQVIEQDYLTGSGSTYELGGISIGLAMNSVDYFTKVKDGPQYKTTINRATQLEQGKKIATKLLKQLRSRKKFQNIPIMIGIFSKTASDSLVGGNYLATGLAPDNKKSITDWKTVDEQSQVLPTIGNDKPINSNDAESFSNFKAAVQGYFPNISGVIGRVHYRSGQLTSFEITVNTQFYGYAQINSFAKLVLSSAKKFLPNNVPLEILVQSVNDPQALISKEKANSAYNVHVFR</sequence>
<proteinExistence type="predicted"/>
<protein>
    <submittedName>
        <fullName evidence="1">Sex pheromone biosynthesis protein</fullName>
    </submittedName>
</protein>
<evidence type="ECO:0000313" key="1">
    <source>
        <dbReference type="EMBL" id="KRK36921.1"/>
    </source>
</evidence>
<dbReference type="AlphaFoldDB" id="A0A0R1GTH1"/>
<dbReference type="CDD" id="cd13440">
    <property type="entry name" value="CamS_repeat_2"/>
    <property type="match status" value="1"/>
</dbReference>
<dbReference type="Proteomes" id="UP000050909">
    <property type="component" value="Unassembled WGS sequence"/>
</dbReference>
<evidence type="ECO:0000313" key="2">
    <source>
        <dbReference type="Proteomes" id="UP000050909"/>
    </source>
</evidence>
<dbReference type="Gene3D" id="3.10.570.10">
    <property type="entry name" value="sex pheromone staph- cam373 precursor domain"/>
    <property type="match status" value="1"/>
</dbReference>
<dbReference type="InterPro" id="IPR011426">
    <property type="entry name" value="CamS"/>
</dbReference>
<keyword evidence="2" id="KW-1185">Reference proteome</keyword>
<dbReference type="CDD" id="cd13441">
    <property type="entry name" value="CamS_repeat_1"/>
    <property type="match status" value="1"/>
</dbReference>
<reference evidence="1 2" key="1">
    <citation type="journal article" date="2015" name="Genome Announc.">
        <title>Expanding the biotechnology potential of lactobacilli through comparative genomics of 213 strains and associated genera.</title>
        <authorList>
            <person name="Sun Z."/>
            <person name="Harris H.M."/>
            <person name="McCann A."/>
            <person name="Guo C."/>
            <person name="Argimon S."/>
            <person name="Zhang W."/>
            <person name="Yang X."/>
            <person name="Jeffery I.B."/>
            <person name="Cooney J.C."/>
            <person name="Kagawa T.F."/>
            <person name="Liu W."/>
            <person name="Song Y."/>
            <person name="Salvetti E."/>
            <person name="Wrobel A."/>
            <person name="Rasinkangas P."/>
            <person name="Parkhill J."/>
            <person name="Rea M.C."/>
            <person name="O'Sullivan O."/>
            <person name="Ritari J."/>
            <person name="Douillard F.P."/>
            <person name="Paul Ross R."/>
            <person name="Yang R."/>
            <person name="Briner A.E."/>
            <person name="Felis G.E."/>
            <person name="de Vos W.M."/>
            <person name="Barrangou R."/>
            <person name="Klaenhammer T.R."/>
            <person name="Caufield P.W."/>
            <person name="Cui Y."/>
            <person name="Zhang H."/>
            <person name="O'Toole P.W."/>
        </authorList>
    </citation>
    <scope>NUCLEOTIDE SEQUENCE [LARGE SCALE GENOMIC DNA]</scope>
    <source>
        <strain evidence="1 2">DSM 20534</strain>
    </source>
</reference>
<organism evidence="1 2">
    <name type="scientific">Amylolactobacillus amylotrophicus DSM 20534</name>
    <dbReference type="NCBI Taxonomy" id="1423722"/>
    <lineage>
        <taxon>Bacteria</taxon>
        <taxon>Bacillati</taxon>
        <taxon>Bacillota</taxon>
        <taxon>Bacilli</taxon>
        <taxon>Lactobacillales</taxon>
        <taxon>Lactobacillaceae</taxon>
        <taxon>Amylolactobacillus</taxon>
    </lineage>
</organism>
<gene>
    <name evidence="1" type="ORF">FC62_GL001581</name>
</gene>
<dbReference type="EMBL" id="AZCV01000009">
    <property type="protein sequence ID" value="KRK36921.1"/>
    <property type="molecule type" value="Genomic_DNA"/>
</dbReference>
<accession>A0A0R1GTH1</accession>
<name>A0A0R1GTH1_9LACO</name>